<gene>
    <name evidence="5" type="ORF">B5P24_07000</name>
</gene>
<dbReference type="InterPro" id="IPR028082">
    <property type="entry name" value="Peripla_BP_I"/>
</dbReference>
<dbReference type="AlphaFoldDB" id="A0A225CK20"/>
<dbReference type="Gene3D" id="3.40.50.2300">
    <property type="match status" value="2"/>
</dbReference>
<keyword evidence="6" id="KW-1185">Reference proteome</keyword>
<evidence type="ECO:0000313" key="6">
    <source>
        <dbReference type="Proteomes" id="UP000215316"/>
    </source>
</evidence>
<dbReference type="Gene3D" id="1.10.260.40">
    <property type="entry name" value="lambda repressor-like DNA-binding domains"/>
    <property type="match status" value="1"/>
</dbReference>
<comment type="caution">
    <text evidence="5">The sequence shown here is derived from an EMBL/GenBank/DDBJ whole genome shotgun (WGS) entry which is preliminary data.</text>
</comment>
<evidence type="ECO:0000256" key="2">
    <source>
        <dbReference type="ARBA" id="ARBA00023125"/>
    </source>
</evidence>
<dbReference type="CDD" id="cd01574">
    <property type="entry name" value="PBP1_LacI"/>
    <property type="match status" value="1"/>
</dbReference>
<dbReference type="PANTHER" id="PTHR30146">
    <property type="entry name" value="LACI-RELATED TRANSCRIPTIONAL REPRESSOR"/>
    <property type="match status" value="1"/>
</dbReference>
<protein>
    <submittedName>
        <fullName evidence="5">LacI family transcriptional regulator</fullName>
    </submittedName>
</protein>
<evidence type="ECO:0000256" key="3">
    <source>
        <dbReference type="ARBA" id="ARBA00023163"/>
    </source>
</evidence>
<dbReference type="SMART" id="SM00354">
    <property type="entry name" value="HTH_LACI"/>
    <property type="match status" value="1"/>
</dbReference>
<organism evidence="5 6">
    <name type="scientific">Clavibacter tessellarius</name>
    <dbReference type="NCBI Taxonomy" id="31965"/>
    <lineage>
        <taxon>Bacteria</taxon>
        <taxon>Bacillati</taxon>
        <taxon>Actinomycetota</taxon>
        <taxon>Actinomycetes</taxon>
        <taxon>Micrococcales</taxon>
        <taxon>Microbacteriaceae</taxon>
        <taxon>Clavibacter</taxon>
    </lineage>
</organism>
<dbReference type="Pfam" id="PF13377">
    <property type="entry name" value="Peripla_BP_3"/>
    <property type="match status" value="1"/>
</dbReference>
<feature type="domain" description="HTH lacI-type" evidence="4">
    <location>
        <begin position="32"/>
        <end position="86"/>
    </location>
</feature>
<dbReference type="InterPro" id="IPR046335">
    <property type="entry name" value="LacI/GalR-like_sensor"/>
</dbReference>
<dbReference type="PROSITE" id="PS50932">
    <property type="entry name" value="HTH_LACI_2"/>
    <property type="match status" value="1"/>
</dbReference>
<keyword evidence="2" id="KW-0238">DNA-binding</keyword>
<proteinExistence type="predicted"/>
<dbReference type="OrthoDB" id="9785139at2"/>
<keyword evidence="1" id="KW-0805">Transcription regulation</keyword>
<dbReference type="PANTHER" id="PTHR30146:SF153">
    <property type="entry name" value="LACTOSE OPERON REPRESSOR"/>
    <property type="match status" value="1"/>
</dbReference>
<dbReference type="CDD" id="cd01392">
    <property type="entry name" value="HTH_LacI"/>
    <property type="match status" value="1"/>
</dbReference>
<evidence type="ECO:0000256" key="1">
    <source>
        <dbReference type="ARBA" id="ARBA00023015"/>
    </source>
</evidence>
<evidence type="ECO:0000259" key="4">
    <source>
        <dbReference type="PROSITE" id="PS50932"/>
    </source>
</evidence>
<dbReference type="EMBL" id="MZMQ01000001">
    <property type="protein sequence ID" value="OQJ62756.1"/>
    <property type="molecule type" value="Genomic_DNA"/>
</dbReference>
<evidence type="ECO:0000313" key="5">
    <source>
        <dbReference type="EMBL" id="OQJ62756.1"/>
    </source>
</evidence>
<reference evidence="5" key="1">
    <citation type="submission" date="2017-08" db="EMBL/GenBank/DDBJ databases">
        <title>Genomes of multiple Clavibacter strains from different subspecies.</title>
        <authorList>
            <person name="Yuan X.-K."/>
            <person name="Li X.-S."/>
            <person name="Nie J."/>
            <person name="De Boer S.H."/>
        </authorList>
    </citation>
    <scope>NUCLEOTIDE SEQUENCE [LARGE SCALE GENOMIC DNA]</scope>
    <source>
        <strain evidence="5">ATCC 33566</strain>
    </source>
</reference>
<name>A0A225CK20_9MICO</name>
<dbReference type="InterPro" id="IPR010982">
    <property type="entry name" value="Lambda_DNA-bd_dom_sf"/>
</dbReference>
<dbReference type="InterPro" id="IPR000843">
    <property type="entry name" value="HTH_LacI"/>
</dbReference>
<dbReference type="Proteomes" id="UP000215316">
    <property type="component" value="Unassembled WGS sequence"/>
</dbReference>
<dbReference type="GO" id="GO:0000976">
    <property type="term" value="F:transcription cis-regulatory region binding"/>
    <property type="evidence" value="ECO:0007669"/>
    <property type="project" value="TreeGrafter"/>
</dbReference>
<dbReference type="SUPFAM" id="SSF47413">
    <property type="entry name" value="lambda repressor-like DNA-binding domains"/>
    <property type="match status" value="1"/>
</dbReference>
<dbReference type="SUPFAM" id="SSF53822">
    <property type="entry name" value="Periplasmic binding protein-like I"/>
    <property type="match status" value="1"/>
</dbReference>
<dbReference type="GO" id="GO:0003700">
    <property type="term" value="F:DNA-binding transcription factor activity"/>
    <property type="evidence" value="ECO:0007669"/>
    <property type="project" value="TreeGrafter"/>
</dbReference>
<keyword evidence="3" id="KW-0804">Transcription</keyword>
<sequence length="368" mass="38972">MFAQTSVMLATMTSPPSAVKSGGRRTPGGRTVSMADVAAHAGVSAQTVSRVSNGAQNVEASTRQRVVDAMAELGYRPNSAARALKTGRFRSIGIIMFTLSTLGNMRTLDAIVTAASDAGYTITLMPVPHPTEGEVAGAFSRLQEEAVDGVVIIIEAHMLDRADVIIPVGLPVVIIDSDAGDPFVVVDTDQEQGTRLVTQHLLDLGHTAIVHVAGPSTSYSAARRAAEWRATMVDAGLSPEDPAQGDWTTASGYRIGKELGQRADITGIVAANDQMALGIMHALHELGRDVPGDISVVGFDDTEESSSFWPPLTTVHQDFTEIGRRSMQVLLEMLDGREPSGERIVPTRLVVRESAAAPRADARPAEAT</sequence>
<accession>A0A225CK20</accession>
<dbReference type="Pfam" id="PF00356">
    <property type="entry name" value="LacI"/>
    <property type="match status" value="1"/>
</dbReference>